<evidence type="ECO:0000256" key="2">
    <source>
        <dbReference type="ARBA" id="ARBA00011233"/>
    </source>
</evidence>
<keyword evidence="5" id="KW-0812">Transmembrane</keyword>
<dbReference type="CDD" id="cd00342">
    <property type="entry name" value="gram_neg_porins"/>
    <property type="match status" value="1"/>
</dbReference>
<sequence length="370" mass="39877">MKKTLLATAIAGALGASAAAQAATVYDQDGTRLDLYGRIALGVSGGGPNDPIVDEDTGEQIGQVKRNGSEFRDVYSRFGLRGTQQINSDLTAFGNFELRPQLDEVNRGGQQVRNSYLGLRSNSFGTIQAGNFDSFYLNTVSAPFDVYLDRGLEFTGGSHRARGDSVGYITPNLAGFQVFLMGKHYTGNGAEVGSEGSNSSKINAAGGAVYETGPLRLALGFAQDKDDDAIVAKDGAGTGENIYGGSASYEFVPGFSGRLGYESHEDNERRIGVGMSYAVADWAFNLDYYNIRADGENKEARQAEGADTTRHSWAAGAYYKVSSNFDVFAEVHEADQDTIFDRDTTGSDLSGNLRDTRDSVYWLTGVRYHF</sequence>
<evidence type="ECO:0000259" key="12">
    <source>
        <dbReference type="Pfam" id="PF13609"/>
    </source>
</evidence>
<evidence type="ECO:0000256" key="10">
    <source>
        <dbReference type="ARBA" id="ARBA00023237"/>
    </source>
</evidence>
<protein>
    <submittedName>
        <fullName evidence="13">Porin</fullName>
    </submittedName>
</protein>
<dbReference type="GO" id="GO:0009279">
    <property type="term" value="C:cell outer membrane"/>
    <property type="evidence" value="ECO:0007669"/>
    <property type="project" value="UniProtKB-SubCell"/>
</dbReference>
<dbReference type="InterPro" id="IPR050298">
    <property type="entry name" value="Gram-neg_bact_OMP"/>
</dbReference>
<organism evidence="13 14">
    <name type="scientific">Halomonas heilongjiangensis</name>
    <dbReference type="NCBI Taxonomy" id="1387883"/>
    <lineage>
        <taxon>Bacteria</taxon>
        <taxon>Pseudomonadati</taxon>
        <taxon>Pseudomonadota</taxon>
        <taxon>Gammaproteobacteria</taxon>
        <taxon>Oceanospirillales</taxon>
        <taxon>Halomonadaceae</taxon>
        <taxon>Halomonas</taxon>
    </lineage>
</organism>
<name>A0A2N7TNF2_9GAMM</name>
<dbReference type="Proteomes" id="UP000235346">
    <property type="component" value="Unassembled WGS sequence"/>
</dbReference>
<evidence type="ECO:0000256" key="1">
    <source>
        <dbReference type="ARBA" id="ARBA00004571"/>
    </source>
</evidence>
<evidence type="ECO:0000256" key="11">
    <source>
        <dbReference type="SAM" id="SignalP"/>
    </source>
</evidence>
<keyword evidence="14" id="KW-1185">Reference proteome</keyword>
<keyword evidence="3" id="KW-0813">Transport</keyword>
<dbReference type="RefSeq" id="WP_102627773.1">
    <property type="nucleotide sequence ID" value="NZ_PDOH01000058.1"/>
</dbReference>
<comment type="caution">
    <text evidence="13">The sequence shown here is derived from an EMBL/GenBank/DDBJ whole genome shotgun (WGS) entry which is preliminary data.</text>
</comment>
<evidence type="ECO:0000313" key="13">
    <source>
        <dbReference type="EMBL" id="PMR69648.1"/>
    </source>
</evidence>
<comment type="subunit">
    <text evidence="2">Homotrimer.</text>
</comment>
<keyword evidence="10" id="KW-0998">Cell outer membrane</keyword>
<dbReference type="PANTHER" id="PTHR34501:SF9">
    <property type="entry name" value="MAJOR OUTER MEMBRANE PROTEIN P.IA"/>
    <property type="match status" value="1"/>
</dbReference>
<proteinExistence type="predicted"/>
<dbReference type="GO" id="GO:0015288">
    <property type="term" value="F:porin activity"/>
    <property type="evidence" value="ECO:0007669"/>
    <property type="project" value="UniProtKB-KW"/>
</dbReference>
<feature type="domain" description="Porin" evidence="12">
    <location>
        <begin position="8"/>
        <end position="337"/>
    </location>
</feature>
<gene>
    <name evidence="13" type="ORF">C1H66_10150</name>
</gene>
<dbReference type="GO" id="GO:0046930">
    <property type="term" value="C:pore complex"/>
    <property type="evidence" value="ECO:0007669"/>
    <property type="project" value="UniProtKB-KW"/>
</dbReference>
<dbReference type="InterPro" id="IPR023614">
    <property type="entry name" value="Porin_dom_sf"/>
</dbReference>
<dbReference type="PANTHER" id="PTHR34501">
    <property type="entry name" value="PROTEIN YDDL-RELATED"/>
    <property type="match status" value="1"/>
</dbReference>
<feature type="chain" id="PRO_5014782649" evidence="11">
    <location>
        <begin position="23"/>
        <end position="370"/>
    </location>
</feature>
<evidence type="ECO:0000256" key="4">
    <source>
        <dbReference type="ARBA" id="ARBA00022452"/>
    </source>
</evidence>
<dbReference type="OrthoDB" id="8957883at2"/>
<dbReference type="GO" id="GO:0006811">
    <property type="term" value="P:monoatomic ion transport"/>
    <property type="evidence" value="ECO:0007669"/>
    <property type="project" value="UniProtKB-KW"/>
</dbReference>
<keyword evidence="8" id="KW-0626">Porin</keyword>
<keyword evidence="9" id="KW-0472">Membrane</keyword>
<comment type="subcellular location">
    <subcellularLocation>
        <location evidence="1">Cell outer membrane</location>
        <topology evidence="1">Multi-pass membrane protein</topology>
    </subcellularLocation>
</comment>
<dbReference type="Gene3D" id="2.40.160.10">
    <property type="entry name" value="Porin"/>
    <property type="match status" value="1"/>
</dbReference>
<evidence type="ECO:0000256" key="5">
    <source>
        <dbReference type="ARBA" id="ARBA00022692"/>
    </source>
</evidence>
<keyword evidence="4" id="KW-1134">Transmembrane beta strand</keyword>
<dbReference type="InterPro" id="IPR033900">
    <property type="entry name" value="Gram_neg_porin_domain"/>
</dbReference>
<evidence type="ECO:0000256" key="3">
    <source>
        <dbReference type="ARBA" id="ARBA00022448"/>
    </source>
</evidence>
<accession>A0A2N7TNF2</accession>
<evidence type="ECO:0000256" key="6">
    <source>
        <dbReference type="ARBA" id="ARBA00022729"/>
    </source>
</evidence>
<evidence type="ECO:0000256" key="8">
    <source>
        <dbReference type="ARBA" id="ARBA00023114"/>
    </source>
</evidence>
<dbReference type="AlphaFoldDB" id="A0A2N7TNF2"/>
<reference evidence="13 14" key="1">
    <citation type="submission" date="2018-01" db="EMBL/GenBank/DDBJ databases">
        <title>Halomonas endophytica sp. nov., isolated from storage liquid in the stems of Populus euphratica.</title>
        <authorList>
            <person name="Chen C."/>
        </authorList>
    </citation>
    <scope>NUCLEOTIDE SEQUENCE [LARGE SCALE GENOMIC DNA]</scope>
    <source>
        <strain evidence="13 14">DSM 26881</strain>
    </source>
</reference>
<feature type="signal peptide" evidence="11">
    <location>
        <begin position="1"/>
        <end position="22"/>
    </location>
</feature>
<dbReference type="SUPFAM" id="SSF56935">
    <property type="entry name" value="Porins"/>
    <property type="match status" value="1"/>
</dbReference>
<keyword evidence="6 11" id="KW-0732">Signal</keyword>
<keyword evidence="7" id="KW-0406">Ion transport</keyword>
<dbReference type="EMBL" id="PNRE01000044">
    <property type="protein sequence ID" value="PMR69648.1"/>
    <property type="molecule type" value="Genomic_DNA"/>
</dbReference>
<evidence type="ECO:0000256" key="9">
    <source>
        <dbReference type="ARBA" id="ARBA00023136"/>
    </source>
</evidence>
<dbReference type="Pfam" id="PF13609">
    <property type="entry name" value="Porin_4"/>
    <property type="match status" value="1"/>
</dbReference>
<evidence type="ECO:0000313" key="14">
    <source>
        <dbReference type="Proteomes" id="UP000235346"/>
    </source>
</evidence>
<evidence type="ECO:0000256" key="7">
    <source>
        <dbReference type="ARBA" id="ARBA00023065"/>
    </source>
</evidence>